<reference evidence="2" key="1">
    <citation type="submission" date="2020-04" db="EMBL/GenBank/DDBJ databases">
        <authorList>
            <person name="Chiriac C."/>
            <person name="Salcher M."/>
            <person name="Ghai R."/>
            <person name="Kavagutti S V."/>
        </authorList>
    </citation>
    <scope>NUCLEOTIDE SEQUENCE</scope>
</reference>
<feature type="transmembrane region" description="Helical" evidence="1">
    <location>
        <begin position="184"/>
        <end position="207"/>
    </location>
</feature>
<organism evidence="2">
    <name type="scientific">uncultured Caudovirales phage</name>
    <dbReference type="NCBI Taxonomy" id="2100421"/>
    <lineage>
        <taxon>Viruses</taxon>
        <taxon>Duplodnaviria</taxon>
        <taxon>Heunggongvirae</taxon>
        <taxon>Uroviricota</taxon>
        <taxon>Caudoviricetes</taxon>
        <taxon>Peduoviridae</taxon>
        <taxon>Maltschvirus</taxon>
        <taxon>Maltschvirus maltsch</taxon>
    </lineage>
</organism>
<sequence>MTLLAADGWSGLGEYVMFTLYQPTWLIIQPPPRPRRACAAQVGSPAIHHAPAGSGARSAVHSLWITSPVAVDNLWGLWITNDGGGRDIHRAGGNPVDNFRLTHWLQRALSRSARSARSTACRNLRCECGMWRPYTLRSPRLICSSTNSAQMMRRSSDLTNGSCSLRCNSMSNLMCGMPKMNGKFAVVCVLFISTLYQVGGLIIHLNVPRGTSRREPR</sequence>
<accession>A0A6J5NGE1</accession>
<evidence type="ECO:0000256" key="1">
    <source>
        <dbReference type="SAM" id="Phobius"/>
    </source>
</evidence>
<keyword evidence="1" id="KW-1133">Transmembrane helix</keyword>
<name>A0A6J5NGE1_9CAUD</name>
<dbReference type="EMBL" id="LR796639">
    <property type="protein sequence ID" value="CAB4156285.1"/>
    <property type="molecule type" value="Genomic_DNA"/>
</dbReference>
<protein>
    <submittedName>
        <fullName evidence="2">Uncharacterized protein</fullName>
    </submittedName>
</protein>
<keyword evidence="1" id="KW-0812">Transmembrane</keyword>
<evidence type="ECO:0000313" key="2">
    <source>
        <dbReference type="EMBL" id="CAB4156285.1"/>
    </source>
</evidence>
<proteinExistence type="predicted"/>
<keyword evidence="1" id="KW-0472">Membrane</keyword>
<gene>
    <name evidence="2" type="ORF">UFOVP658_53</name>
</gene>